<name>A0A087TI98_STEMI</name>
<organism evidence="2 3">
    <name type="scientific">Stegodyphus mimosarum</name>
    <name type="common">African social velvet spider</name>
    <dbReference type="NCBI Taxonomy" id="407821"/>
    <lineage>
        <taxon>Eukaryota</taxon>
        <taxon>Metazoa</taxon>
        <taxon>Ecdysozoa</taxon>
        <taxon>Arthropoda</taxon>
        <taxon>Chelicerata</taxon>
        <taxon>Arachnida</taxon>
        <taxon>Araneae</taxon>
        <taxon>Araneomorphae</taxon>
        <taxon>Entelegynae</taxon>
        <taxon>Eresoidea</taxon>
        <taxon>Eresidae</taxon>
        <taxon>Stegodyphus</taxon>
    </lineage>
</organism>
<dbReference type="Proteomes" id="UP000054359">
    <property type="component" value="Unassembled WGS sequence"/>
</dbReference>
<evidence type="ECO:0000313" key="2">
    <source>
        <dbReference type="EMBL" id="KFM64837.1"/>
    </source>
</evidence>
<dbReference type="GO" id="GO:0051082">
    <property type="term" value="F:unfolded protein binding"/>
    <property type="evidence" value="ECO:0007669"/>
    <property type="project" value="TreeGrafter"/>
</dbReference>
<feature type="non-terminal residue" evidence="2">
    <location>
        <position position="213"/>
    </location>
</feature>
<evidence type="ECO:0000313" key="3">
    <source>
        <dbReference type="Proteomes" id="UP000054359"/>
    </source>
</evidence>
<dbReference type="STRING" id="407821.A0A087TI98"/>
<dbReference type="AlphaFoldDB" id="A0A087TI98"/>
<keyword evidence="3" id="KW-1185">Reference proteome</keyword>
<dbReference type="GO" id="GO:0070072">
    <property type="term" value="P:vacuolar proton-transporting V-type ATPase complex assembly"/>
    <property type="evidence" value="ECO:0007669"/>
    <property type="project" value="InterPro"/>
</dbReference>
<gene>
    <name evidence="2" type="ORF">X975_21817</name>
</gene>
<evidence type="ECO:0000256" key="1">
    <source>
        <dbReference type="ARBA" id="ARBA00093634"/>
    </source>
</evidence>
<dbReference type="PANTHER" id="PTHR31996">
    <property type="entry name" value="COILED-COIL DOMAIN-CONTAINING PROTEIN 115"/>
    <property type="match status" value="1"/>
</dbReference>
<dbReference type="Gene3D" id="1.10.287.3240">
    <property type="match status" value="1"/>
</dbReference>
<sequence length="213" mass="24714">MSAQESSEKCFWICKQLDDLAISILKTLHEIISERQYLDDNLREGYICMAKSRYLMRGQKIDIVQVDTSNLRAAKKVFCEHDTIEKVEFLNYKILETDQVTSDANCIKYRSSEMLESKLSQDFEHLSIEKENSTNLTAETSEKEEETSSDNKDKDPLYWFGVLTPASLKKCQSHFQQAIATAAKIVSLQSQLKSLGIKYRELRKEKENFKKFQ</sequence>
<dbReference type="EMBL" id="KK115335">
    <property type="protein sequence ID" value="KFM64837.1"/>
    <property type="molecule type" value="Genomic_DNA"/>
</dbReference>
<dbReference type="Pfam" id="PF21730">
    <property type="entry name" value="Vma22_CCDC115"/>
    <property type="match status" value="1"/>
</dbReference>
<proteinExistence type="predicted"/>
<protein>
    <recommendedName>
        <fullName evidence="1">Vacuolar ATPase assembly protein VMA22</fullName>
    </recommendedName>
</protein>
<accession>A0A087TI98</accession>
<dbReference type="PANTHER" id="PTHR31996:SF2">
    <property type="entry name" value="COILED-COIL DOMAIN-CONTAINING PROTEIN 115"/>
    <property type="match status" value="1"/>
</dbReference>
<dbReference type="OMA" id="YFMDQLE"/>
<dbReference type="OrthoDB" id="408631at2759"/>
<dbReference type="InterPro" id="IPR040357">
    <property type="entry name" value="Vma22/CCDC115"/>
</dbReference>
<reference evidence="2 3" key="1">
    <citation type="submission" date="2013-11" db="EMBL/GenBank/DDBJ databases">
        <title>Genome sequencing of Stegodyphus mimosarum.</title>
        <authorList>
            <person name="Bechsgaard J."/>
        </authorList>
    </citation>
    <scope>NUCLEOTIDE SEQUENCE [LARGE SCALE GENOMIC DNA]</scope>
</reference>